<dbReference type="GO" id="GO:0016705">
    <property type="term" value="F:oxidoreductase activity, acting on paired donors, with incorporation or reduction of molecular oxygen"/>
    <property type="evidence" value="ECO:0007669"/>
    <property type="project" value="InterPro"/>
</dbReference>
<reference evidence="1 3" key="2">
    <citation type="journal article" date="2014" name="BMC Genomics">
        <title>An improved genome release (version Mt4.0) for the model legume Medicago truncatula.</title>
        <authorList>
            <person name="Tang H."/>
            <person name="Krishnakumar V."/>
            <person name="Bidwell S."/>
            <person name="Rosen B."/>
            <person name="Chan A."/>
            <person name="Zhou S."/>
            <person name="Gentzbittel L."/>
            <person name="Childs K.L."/>
            <person name="Yandell M."/>
            <person name="Gundlach H."/>
            <person name="Mayer K.F."/>
            <person name="Schwartz D.C."/>
            <person name="Town C.D."/>
        </authorList>
    </citation>
    <scope>GENOME REANNOTATION</scope>
    <source>
        <strain evidence="1">A17</strain>
        <strain evidence="2 3">cv. Jemalong A17</strain>
    </source>
</reference>
<dbReference type="GO" id="GO:0005506">
    <property type="term" value="F:iron ion binding"/>
    <property type="evidence" value="ECO:0007669"/>
    <property type="project" value="InterPro"/>
</dbReference>
<gene>
    <name evidence="1" type="ORF">MTR_0155s0010</name>
</gene>
<accession>A0A072TSI8</accession>
<dbReference type="InterPro" id="IPR001128">
    <property type="entry name" value="Cyt_P450"/>
</dbReference>
<dbReference type="InterPro" id="IPR002401">
    <property type="entry name" value="Cyt_P450_E_grp-I"/>
</dbReference>
<dbReference type="PANTHER" id="PTHR47951">
    <property type="entry name" value="OS08G0547900 PROTEIN"/>
    <property type="match status" value="1"/>
</dbReference>
<dbReference type="AlphaFoldDB" id="A0A072TSI8"/>
<dbReference type="GO" id="GO:0004497">
    <property type="term" value="F:monooxygenase activity"/>
    <property type="evidence" value="ECO:0007669"/>
    <property type="project" value="InterPro"/>
</dbReference>
<keyword evidence="3" id="KW-1185">Reference proteome</keyword>
<evidence type="ECO:0000313" key="1">
    <source>
        <dbReference type="EMBL" id="KEH16520.1"/>
    </source>
</evidence>
<reference evidence="1 3" key="1">
    <citation type="journal article" date="2011" name="Nature">
        <title>The Medicago genome provides insight into the evolution of rhizobial symbioses.</title>
        <authorList>
            <person name="Young N.D."/>
            <person name="Debelle F."/>
            <person name="Oldroyd G.E."/>
            <person name="Geurts R."/>
            <person name="Cannon S.B."/>
            <person name="Udvardi M.K."/>
            <person name="Benedito V.A."/>
            <person name="Mayer K.F."/>
            <person name="Gouzy J."/>
            <person name="Schoof H."/>
            <person name="Van de Peer Y."/>
            <person name="Proost S."/>
            <person name="Cook D.R."/>
            <person name="Meyers B.C."/>
            <person name="Spannagl M."/>
            <person name="Cheung F."/>
            <person name="De Mita S."/>
            <person name="Krishnakumar V."/>
            <person name="Gundlach H."/>
            <person name="Zhou S."/>
            <person name="Mudge J."/>
            <person name="Bharti A.K."/>
            <person name="Murray J.D."/>
            <person name="Naoumkina M.A."/>
            <person name="Rosen B."/>
            <person name="Silverstein K.A."/>
            <person name="Tang H."/>
            <person name="Rombauts S."/>
            <person name="Zhao P.X."/>
            <person name="Zhou P."/>
            <person name="Barbe V."/>
            <person name="Bardou P."/>
            <person name="Bechner M."/>
            <person name="Bellec A."/>
            <person name="Berger A."/>
            <person name="Berges H."/>
            <person name="Bidwell S."/>
            <person name="Bisseling T."/>
            <person name="Choisne N."/>
            <person name="Couloux A."/>
            <person name="Denny R."/>
            <person name="Deshpande S."/>
            <person name="Dai X."/>
            <person name="Doyle J.J."/>
            <person name="Dudez A.M."/>
            <person name="Farmer A.D."/>
            <person name="Fouteau S."/>
            <person name="Franken C."/>
            <person name="Gibelin C."/>
            <person name="Gish J."/>
            <person name="Goldstein S."/>
            <person name="Gonzalez A.J."/>
            <person name="Green P.J."/>
            <person name="Hallab A."/>
            <person name="Hartog M."/>
            <person name="Hua A."/>
            <person name="Humphray S.J."/>
            <person name="Jeong D.H."/>
            <person name="Jing Y."/>
            <person name="Jocker A."/>
            <person name="Kenton S.M."/>
            <person name="Kim D.J."/>
            <person name="Klee K."/>
            <person name="Lai H."/>
            <person name="Lang C."/>
            <person name="Lin S."/>
            <person name="Macmil S.L."/>
            <person name="Magdelenat G."/>
            <person name="Matthews L."/>
            <person name="McCorrison J."/>
            <person name="Monaghan E.L."/>
            <person name="Mun J.H."/>
            <person name="Najar F.Z."/>
            <person name="Nicholson C."/>
            <person name="Noirot C."/>
            <person name="O'Bleness M."/>
            <person name="Paule C.R."/>
            <person name="Poulain J."/>
            <person name="Prion F."/>
            <person name="Qin B."/>
            <person name="Qu C."/>
            <person name="Retzel E.F."/>
            <person name="Riddle C."/>
            <person name="Sallet E."/>
            <person name="Samain S."/>
            <person name="Samson N."/>
            <person name="Sanders I."/>
            <person name="Saurat O."/>
            <person name="Scarpelli C."/>
            <person name="Schiex T."/>
            <person name="Segurens B."/>
            <person name="Severin A.J."/>
            <person name="Sherrier D.J."/>
            <person name="Shi R."/>
            <person name="Sims S."/>
            <person name="Singer S.R."/>
            <person name="Sinharoy S."/>
            <person name="Sterck L."/>
            <person name="Viollet A."/>
            <person name="Wang B.B."/>
            <person name="Wang K."/>
            <person name="Wang M."/>
            <person name="Wang X."/>
            <person name="Warfsmann J."/>
            <person name="Weissenbach J."/>
            <person name="White D.D."/>
            <person name="White J.D."/>
            <person name="Wiley G.B."/>
            <person name="Wincker P."/>
            <person name="Xing Y."/>
            <person name="Yang L."/>
            <person name="Yao Z."/>
            <person name="Ying F."/>
            <person name="Zhai J."/>
            <person name="Zhou L."/>
            <person name="Zuber A."/>
            <person name="Denarie J."/>
            <person name="Dixon R.A."/>
            <person name="May G.D."/>
            <person name="Schwartz D.C."/>
            <person name="Rogers J."/>
            <person name="Quetier F."/>
            <person name="Town C.D."/>
            <person name="Roe B.A."/>
        </authorList>
    </citation>
    <scope>NUCLEOTIDE SEQUENCE [LARGE SCALE GENOMIC DNA]</scope>
    <source>
        <strain evidence="1">A17</strain>
        <strain evidence="2 3">cv. Jemalong A17</strain>
    </source>
</reference>
<dbReference type="PRINTS" id="PR00463">
    <property type="entry name" value="EP450I"/>
</dbReference>
<dbReference type="SUPFAM" id="SSF48264">
    <property type="entry name" value="Cytochrome P450"/>
    <property type="match status" value="1"/>
</dbReference>
<organism evidence="1 3">
    <name type="scientific">Medicago truncatula</name>
    <name type="common">Barrel medic</name>
    <name type="synonym">Medicago tribuloides</name>
    <dbReference type="NCBI Taxonomy" id="3880"/>
    <lineage>
        <taxon>Eukaryota</taxon>
        <taxon>Viridiplantae</taxon>
        <taxon>Streptophyta</taxon>
        <taxon>Embryophyta</taxon>
        <taxon>Tracheophyta</taxon>
        <taxon>Spermatophyta</taxon>
        <taxon>Magnoliopsida</taxon>
        <taxon>eudicotyledons</taxon>
        <taxon>Gunneridae</taxon>
        <taxon>Pentapetalae</taxon>
        <taxon>rosids</taxon>
        <taxon>fabids</taxon>
        <taxon>Fabales</taxon>
        <taxon>Fabaceae</taxon>
        <taxon>Papilionoideae</taxon>
        <taxon>50 kb inversion clade</taxon>
        <taxon>NPAAA clade</taxon>
        <taxon>Hologalegina</taxon>
        <taxon>IRL clade</taxon>
        <taxon>Trifolieae</taxon>
        <taxon>Medicago</taxon>
    </lineage>
</organism>
<dbReference type="HOGENOM" id="CLU_001570_26_9_1"/>
<reference evidence="2" key="3">
    <citation type="submission" date="2015-06" db="UniProtKB">
        <authorList>
            <consortium name="EnsemblPlants"/>
        </authorList>
    </citation>
    <scope>IDENTIFICATION</scope>
    <source>
        <strain evidence="2">cv. Jemalong A17</strain>
    </source>
</reference>
<proteinExistence type="predicted"/>
<dbReference type="Gene3D" id="1.10.630.10">
    <property type="entry name" value="Cytochrome P450"/>
    <property type="match status" value="1"/>
</dbReference>
<dbReference type="Proteomes" id="UP000002051">
    <property type="component" value="Unassembled WGS sequence"/>
</dbReference>
<sequence>MIPLTISLFENTNMKDWYKGPPGLPIFGNLLSLDPELHTYFVGLAQTHGPIFKLRLGSKLGIVITSPSTAREVLKDYDTVFTNRDPPAAGKAATYGGSDISWSPYGPQWWMLRKVCVVKMLSNKSLDSVYELRRGCNTPFPKIN</sequence>
<evidence type="ECO:0000313" key="3">
    <source>
        <dbReference type="Proteomes" id="UP000002051"/>
    </source>
</evidence>
<dbReference type="GO" id="GO:0020037">
    <property type="term" value="F:heme binding"/>
    <property type="evidence" value="ECO:0007669"/>
    <property type="project" value="InterPro"/>
</dbReference>
<dbReference type="EnsemblPlants" id="KEH16520">
    <property type="protein sequence ID" value="KEH16520"/>
    <property type="gene ID" value="MTR_0155s0010"/>
</dbReference>
<dbReference type="Pfam" id="PF00067">
    <property type="entry name" value="p450"/>
    <property type="match status" value="1"/>
</dbReference>
<evidence type="ECO:0000313" key="2">
    <source>
        <dbReference type="EnsemblPlants" id="KEH16520"/>
    </source>
</evidence>
<dbReference type="InterPro" id="IPR036396">
    <property type="entry name" value="Cyt_P450_sf"/>
</dbReference>
<name>A0A072TSI8_MEDTR</name>
<protein>
    <submittedName>
        <fullName evidence="1">Cytochrome P450 family protein</fullName>
    </submittedName>
</protein>
<dbReference type="STRING" id="3880.A0A072TSI8"/>
<dbReference type="EMBL" id="KL402880">
    <property type="protein sequence ID" value="KEH16520.1"/>
    <property type="molecule type" value="Genomic_DNA"/>
</dbReference>
<dbReference type="PANTHER" id="PTHR47951:SF3">
    <property type="entry name" value="CYTOCHROME P450, FAMILY 706, SUBFAMILY A, POLYPEPTIDE 4"/>
    <property type="match status" value="1"/>
</dbReference>